<accession>A0A8X6T4L9</accession>
<proteinExistence type="predicted"/>
<dbReference type="Proteomes" id="UP000887013">
    <property type="component" value="Unassembled WGS sequence"/>
</dbReference>
<sequence length="85" mass="9767">MADTWRKCGILRCMTHHAPFHVGSLESRGIYTRYFVQIRQRTFGFDQLSVFQFSLTCYLILKDGNRCEALLLAGSSCSLLRSSRT</sequence>
<protein>
    <submittedName>
        <fullName evidence="1">Uncharacterized protein</fullName>
    </submittedName>
</protein>
<evidence type="ECO:0000313" key="2">
    <source>
        <dbReference type="Proteomes" id="UP000887013"/>
    </source>
</evidence>
<dbReference type="EMBL" id="BMAW01001260">
    <property type="protein sequence ID" value="GFS73266.1"/>
    <property type="molecule type" value="Genomic_DNA"/>
</dbReference>
<comment type="caution">
    <text evidence="1">The sequence shown here is derived from an EMBL/GenBank/DDBJ whole genome shotgun (WGS) entry which is preliminary data.</text>
</comment>
<reference evidence="1" key="1">
    <citation type="submission" date="2020-08" db="EMBL/GenBank/DDBJ databases">
        <title>Multicomponent nature underlies the extraordinary mechanical properties of spider dragline silk.</title>
        <authorList>
            <person name="Kono N."/>
            <person name="Nakamura H."/>
            <person name="Mori M."/>
            <person name="Yoshida Y."/>
            <person name="Ohtoshi R."/>
            <person name="Malay A.D."/>
            <person name="Moran D.A.P."/>
            <person name="Tomita M."/>
            <person name="Numata K."/>
            <person name="Arakawa K."/>
        </authorList>
    </citation>
    <scope>NUCLEOTIDE SEQUENCE</scope>
</reference>
<organism evidence="1 2">
    <name type="scientific">Nephila pilipes</name>
    <name type="common">Giant wood spider</name>
    <name type="synonym">Nephila maculata</name>
    <dbReference type="NCBI Taxonomy" id="299642"/>
    <lineage>
        <taxon>Eukaryota</taxon>
        <taxon>Metazoa</taxon>
        <taxon>Ecdysozoa</taxon>
        <taxon>Arthropoda</taxon>
        <taxon>Chelicerata</taxon>
        <taxon>Arachnida</taxon>
        <taxon>Araneae</taxon>
        <taxon>Araneomorphae</taxon>
        <taxon>Entelegynae</taxon>
        <taxon>Araneoidea</taxon>
        <taxon>Nephilidae</taxon>
        <taxon>Nephila</taxon>
    </lineage>
</organism>
<name>A0A8X6T4L9_NEPPI</name>
<gene>
    <name evidence="1" type="ORF">NPIL_97781</name>
</gene>
<evidence type="ECO:0000313" key="1">
    <source>
        <dbReference type="EMBL" id="GFS73266.1"/>
    </source>
</evidence>
<keyword evidence="2" id="KW-1185">Reference proteome</keyword>
<dbReference type="AlphaFoldDB" id="A0A8X6T4L9"/>